<dbReference type="InterPro" id="IPR001248">
    <property type="entry name" value="Pur-cyt_permease"/>
</dbReference>
<dbReference type="Gene3D" id="1.10.4160.10">
    <property type="entry name" value="Hydantoin permease"/>
    <property type="match status" value="1"/>
</dbReference>
<feature type="transmembrane region" description="Helical" evidence="7">
    <location>
        <begin position="503"/>
        <end position="519"/>
    </location>
</feature>
<feature type="transmembrane region" description="Helical" evidence="7">
    <location>
        <begin position="610"/>
        <end position="636"/>
    </location>
</feature>
<feature type="compositionally biased region" description="Basic and acidic residues" evidence="6">
    <location>
        <begin position="304"/>
        <end position="319"/>
    </location>
</feature>
<organism evidence="8 9">
    <name type="scientific">Magnusiomyces paraingens</name>
    <dbReference type="NCBI Taxonomy" id="2606893"/>
    <lineage>
        <taxon>Eukaryota</taxon>
        <taxon>Fungi</taxon>
        <taxon>Dikarya</taxon>
        <taxon>Ascomycota</taxon>
        <taxon>Saccharomycotina</taxon>
        <taxon>Dipodascomycetes</taxon>
        <taxon>Dipodascales</taxon>
        <taxon>Dipodascaceae</taxon>
        <taxon>Magnusiomyces</taxon>
    </lineage>
</organism>
<dbReference type="GO" id="GO:0005886">
    <property type="term" value="C:plasma membrane"/>
    <property type="evidence" value="ECO:0007669"/>
    <property type="project" value="TreeGrafter"/>
</dbReference>
<dbReference type="GO" id="GO:0015205">
    <property type="term" value="F:nucleobase transmembrane transporter activity"/>
    <property type="evidence" value="ECO:0007669"/>
    <property type="project" value="TreeGrafter"/>
</dbReference>
<feature type="compositionally biased region" description="Polar residues" evidence="6">
    <location>
        <begin position="98"/>
        <end position="120"/>
    </location>
</feature>
<dbReference type="Proteomes" id="UP000398389">
    <property type="component" value="Unassembled WGS sequence"/>
</dbReference>
<keyword evidence="5 7" id="KW-0472">Membrane</keyword>
<feature type="transmembrane region" description="Helical" evidence="7">
    <location>
        <begin position="402"/>
        <end position="425"/>
    </location>
</feature>
<feature type="transmembrane region" description="Helical" evidence="7">
    <location>
        <begin position="707"/>
        <end position="723"/>
    </location>
</feature>
<reference evidence="8 9" key="1">
    <citation type="submission" date="2019-09" db="EMBL/GenBank/DDBJ databases">
        <authorList>
            <person name="Brejova B."/>
        </authorList>
    </citation>
    <scope>NUCLEOTIDE SEQUENCE [LARGE SCALE GENOMIC DNA]</scope>
</reference>
<feature type="compositionally biased region" description="Polar residues" evidence="6">
    <location>
        <begin position="7"/>
        <end position="45"/>
    </location>
</feature>
<feature type="transmembrane region" description="Helical" evidence="7">
    <location>
        <begin position="773"/>
        <end position="796"/>
    </location>
</feature>
<dbReference type="GeneID" id="43582064"/>
<feature type="transmembrane region" description="Helical" evidence="7">
    <location>
        <begin position="370"/>
        <end position="390"/>
    </location>
</feature>
<feature type="compositionally biased region" description="Polar residues" evidence="6">
    <location>
        <begin position="221"/>
        <end position="248"/>
    </location>
</feature>
<accession>A0A5E8BQT4</accession>
<feature type="transmembrane region" description="Helical" evidence="7">
    <location>
        <begin position="473"/>
        <end position="491"/>
    </location>
</feature>
<sequence length="898" mass="98333">MGGGQTPIRNQKFNTKDATYSSHNSNNINTESLESPTIQNQSKISNNKDESNINKQEISYFDDKNSIEDDESTRHQPLNLLPFLQSQQVSRSSSGSSTKHLQSPVESRNSKPLLSKSINNADKDKNILKIKKEVSHGSEEAFHIQKSIEAKDSRLPQGEPYPFTSEELQKPNNDHQNQNIVSPTSSNSSSFFFSSSASSQQSELERVVPRLFGSHINVHQTTANSGNISNGPLAQNSQENKRISSGITSREKRSTLDSITVSVSDKDLEKQMESNATIRSASEICSPQQENTYQNEIYSPSPKMNEKTHEKINDGEGRGESNSSGGINTTTMAIGGQGSLSSGDSHENRSTRWSNKDLLPVPSDKRTYTAVSYIWFWMVAGSSVTTWSIGGSLLDSGLSAKLAITCIVVGSIIIGCLSFLCGWIGRQYHIGYTVTARSEYGIYGSFVLIVIRLFVLIMWFSIQAYWGGQAMRVLIGAIIPGFVNGSLSGLISESSHLQKNDLISIFIFLLFYVSLVVFVPPERMQFPFALTFLAFLGTMIGLLSWAMAETHGKIGPLFYSTRNNSNLSTGWIVMQGITSVVGTWSGGSLSHSDWTRFAKNSYSPILSQFVFAPIVIVVTSFIGIVVTSASGLIFGISPQAAHPWNPINLLAQLQTFYHDSSRARAGVFFASLGLVSSQIFIATVLNSISASLDMSALLPRHLNIKRGALLMAPIAVLVQPWQLSNNSGIFLVVLGGFGIFMVSGIGVSIGSFFFKLRRNVSLQDLFCGNRSSIYWNTGGFSIVGLSSFTLGFVFLIPGWAYTIKNAQRARYIADGKTTEQDAGPAYNNGWMRVYSLSSLLGVVFACVSIVVLSLIKNYFFMNGVGGLKRLGKERDDSKKSGINKMTISKKIGFILNCK</sequence>
<evidence type="ECO:0000313" key="9">
    <source>
        <dbReference type="Proteomes" id="UP000398389"/>
    </source>
</evidence>
<evidence type="ECO:0000256" key="3">
    <source>
        <dbReference type="ARBA" id="ARBA00022692"/>
    </source>
</evidence>
<evidence type="ECO:0000256" key="5">
    <source>
        <dbReference type="ARBA" id="ARBA00023136"/>
    </source>
</evidence>
<feature type="compositionally biased region" description="Polar residues" evidence="6">
    <location>
        <begin position="273"/>
        <end position="298"/>
    </location>
</feature>
<gene>
    <name evidence="8" type="ORF">SAPINGB_P003246</name>
</gene>
<keyword evidence="9" id="KW-1185">Reference proteome</keyword>
<feature type="transmembrane region" description="Helical" evidence="7">
    <location>
        <begin position="833"/>
        <end position="855"/>
    </location>
</feature>
<feature type="transmembrane region" description="Helical" evidence="7">
    <location>
        <begin position="665"/>
        <end position="686"/>
    </location>
</feature>
<comment type="subcellular location">
    <subcellularLocation>
        <location evidence="1">Membrane</location>
        <topology evidence="1">Multi-pass membrane protein</topology>
    </subcellularLocation>
</comment>
<feature type="compositionally biased region" description="Polar residues" evidence="6">
    <location>
        <begin position="174"/>
        <end position="184"/>
    </location>
</feature>
<feature type="region of interest" description="Disordered" evidence="6">
    <location>
        <begin position="146"/>
        <end position="193"/>
    </location>
</feature>
<dbReference type="Pfam" id="PF02133">
    <property type="entry name" value="Transp_cyt_pur"/>
    <property type="match status" value="1"/>
</dbReference>
<evidence type="ECO:0000256" key="4">
    <source>
        <dbReference type="ARBA" id="ARBA00022989"/>
    </source>
</evidence>
<evidence type="ECO:0000256" key="6">
    <source>
        <dbReference type="SAM" id="MobiDB-lite"/>
    </source>
</evidence>
<keyword evidence="4 7" id="KW-1133">Transmembrane helix</keyword>
<dbReference type="OrthoDB" id="2018619at2759"/>
<feature type="region of interest" description="Disordered" evidence="6">
    <location>
        <begin position="1"/>
        <end position="120"/>
    </location>
</feature>
<evidence type="ECO:0000313" key="8">
    <source>
        <dbReference type="EMBL" id="VVT51887.1"/>
    </source>
</evidence>
<feature type="transmembrane region" description="Helical" evidence="7">
    <location>
        <begin position="568"/>
        <end position="589"/>
    </location>
</feature>
<evidence type="ECO:0000256" key="1">
    <source>
        <dbReference type="ARBA" id="ARBA00004141"/>
    </source>
</evidence>
<dbReference type="InterPro" id="IPR045225">
    <property type="entry name" value="Uracil/uridine/allantoin_perm"/>
</dbReference>
<evidence type="ECO:0000256" key="2">
    <source>
        <dbReference type="ARBA" id="ARBA00008974"/>
    </source>
</evidence>
<feature type="region of interest" description="Disordered" evidence="6">
    <location>
        <begin position="221"/>
        <end position="257"/>
    </location>
</feature>
<keyword evidence="3 7" id="KW-0812">Transmembrane</keyword>
<protein>
    <submittedName>
        <fullName evidence="8">Uncharacterized protein</fullName>
    </submittedName>
</protein>
<feature type="compositionally biased region" description="Low complexity" evidence="6">
    <location>
        <begin position="85"/>
        <end position="97"/>
    </location>
</feature>
<feature type="region of interest" description="Disordered" evidence="6">
    <location>
        <begin position="270"/>
        <end position="356"/>
    </location>
</feature>
<dbReference type="PANTHER" id="PTHR30618:SF15">
    <property type="entry name" value="NICOTINAMIDE RIBOSIDE TRANSPORTER 1-RELATED"/>
    <property type="match status" value="1"/>
</dbReference>
<dbReference type="RefSeq" id="XP_031853855.1">
    <property type="nucleotide sequence ID" value="XM_031997964.1"/>
</dbReference>
<evidence type="ECO:0000256" key="7">
    <source>
        <dbReference type="SAM" id="Phobius"/>
    </source>
</evidence>
<feature type="transmembrane region" description="Helical" evidence="7">
    <location>
        <begin position="526"/>
        <end position="548"/>
    </location>
</feature>
<feature type="transmembrane region" description="Helical" evidence="7">
    <location>
        <begin position="729"/>
        <end position="753"/>
    </location>
</feature>
<comment type="similarity">
    <text evidence="2">Belongs to the purine-cytosine permease (2.A.39) family.</text>
</comment>
<dbReference type="AlphaFoldDB" id="A0A5E8BQT4"/>
<dbReference type="PANTHER" id="PTHR30618">
    <property type="entry name" value="NCS1 FAMILY PURINE/PYRIMIDINE TRANSPORTER"/>
    <property type="match status" value="1"/>
</dbReference>
<dbReference type="EMBL" id="CABVLU010000002">
    <property type="protein sequence ID" value="VVT51887.1"/>
    <property type="molecule type" value="Genomic_DNA"/>
</dbReference>
<name>A0A5E8BQT4_9ASCO</name>
<proteinExistence type="inferred from homology"/>
<feature type="transmembrane region" description="Helical" evidence="7">
    <location>
        <begin position="440"/>
        <end position="461"/>
    </location>
</feature>